<evidence type="ECO:0000256" key="6">
    <source>
        <dbReference type="ARBA" id="ARBA00022801"/>
    </source>
</evidence>
<sequence length="227" mass="25675">MASSDPPSSSTPSSSFDRFLRKAQLVTGLGVTDEERAKDLEALNVRRCEKMKKDLMESSPLVVFMLKHLRLSGCQVPEENIFCVPCQSPYTTTNYTAHAGAYLPHPHGALKLCAGHFFSTQHVESTITHELLHMFDECRFKVDWTNLRHHACSEIRANNLSGDCRYFRELRRGFVGFTKQHQACVRRRAITSVAANPACPSLAHAERAVNEVWESCLSDTRPFDEIY</sequence>
<dbReference type="AlphaFoldDB" id="A0A6A4HT37"/>
<comment type="function">
    <text evidence="8">Has a dual role in the assembly of mitochondrial ATPase.</text>
</comment>
<evidence type="ECO:0000256" key="8">
    <source>
        <dbReference type="RuleBase" id="RU364057"/>
    </source>
</evidence>
<dbReference type="Proteomes" id="UP000799118">
    <property type="component" value="Unassembled WGS sequence"/>
</dbReference>
<keyword evidence="10" id="KW-1185">Reference proteome</keyword>
<organism evidence="9 10">
    <name type="scientific">Gymnopus androsaceus JB14</name>
    <dbReference type="NCBI Taxonomy" id="1447944"/>
    <lineage>
        <taxon>Eukaryota</taxon>
        <taxon>Fungi</taxon>
        <taxon>Dikarya</taxon>
        <taxon>Basidiomycota</taxon>
        <taxon>Agaricomycotina</taxon>
        <taxon>Agaricomycetes</taxon>
        <taxon>Agaricomycetidae</taxon>
        <taxon>Agaricales</taxon>
        <taxon>Marasmiineae</taxon>
        <taxon>Omphalotaceae</taxon>
        <taxon>Gymnopus</taxon>
    </lineage>
</organism>
<reference evidence="9" key="1">
    <citation type="journal article" date="2019" name="Environ. Microbiol.">
        <title>Fungal ecological strategies reflected in gene transcription - a case study of two litter decomposers.</title>
        <authorList>
            <person name="Barbi F."/>
            <person name="Kohler A."/>
            <person name="Barry K."/>
            <person name="Baskaran P."/>
            <person name="Daum C."/>
            <person name="Fauchery L."/>
            <person name="Ihrmark K."/>
            <person name="Kuo A."/>
            <person name="LaButti K."/>
            <person name="Lipzen A."/>
            <person name="Morin E."/>
            <person name="Grigoriev I.V."/>
            <person name="Henrissat B."/>
            <person name="Lindahl B."/>
            <person name="Martin F."/>
        </authorList>
    </citation>
    <scope>NUCLEOTIDE SEQUENCE</scope>
    <source>
        <strain evidence="9">JB14</strain>
    </source>
</reference>
<keyword evidence="8" id="KW-0472">Membrane</keyword>
<dbReference type="Pfam" id="PF09768">
    <property type="entry name" value="Peptidase_M76"/>
    <property type="match status" value="1"/>
</dbReference>
<keyword evidence="7 8" id="KW-0482">Metalloprotease</keyword>
<dbReference type="GO" id="GO:0005743">
    <property type="term" value="C:mitochondrial inner membrane"/>
    <property type="evidence" value="ECO:0007669"/>
    <property type="project" value="UniProtKB-SubCell"/>
</dbReference>
<evidence type="ECO:0000256" key="5">
    <source>
        <dbReference type="ARBA" id="ARBA00022723"/>
    </source>
</evidence>
<keyword evidence="4 8" id="KW-0645">Protease</keyword>
<evidence type="ECO:0000256" key="4">
    <source>
        <dbReference type="ARBA" id="ARBA00022670"/>
    </source>
</evidence>
<dbReference type="PANTHER" id="PTHR21711">
    <property type="entry name" value="MITOCHONDRIAL INNER MEMBRANE PROTEASE"/>
    <property type="match status" value="1"/>
</dbReference>
<gene>
    <name evidence="9" type="ORF">BT96DRAFT_879748</name>
</gene>
<keyword evidence="6 8" id="KW-0378">Hydrolase</keyword>
<dbReference type="EMBL" id="ML769436">
    <property type="protein sequence ID" value="KAE9402342.1"/>
    <property type="molecule type" value="Genomic_DNA"/>
</dbReference>
<evidence type="ECO:0000313" key="9">
    <source>
        <dbReference type="EMBL" id="KAE9402342.1"/>
    </source>
</evidence>
<dbReference type="PANTHER" id="PTHR21711:SF0">
    <property type="entry name" value="MITOCHONDRIAL INNER MEMBRANE PROTEASE ATP23 HOMOLOG"/>
    <property type="match status" value="1"/>
</dbReference>
<keyword evidence="5 8" id="KW-0479">Metal-binding</keyword>
<keyword evidence="8" id="KW-0496">Mitochondrion</keyword>
<comment type="subcellular location">
    <subcellularLocation>
        <location evidence="1 8">Mitochondrion inner membrane</location>
        <topology evidence="1 8">Peripheral membrane protein</topology>
        <orientation evidence="1 8">Intermembrane side</orientation>
    </subcellularLocation>
</comment>
<dbReference type="GO" id="GO:0034982">
    <property type="term" value="P:mitochondrial protein processing"/>
    <property type="evidence" value="ECO:0007669"/>
    <property type="project" value="TreeGrafter"/>
</dbReference>
<dbReference type="InterPro" id="IPR019165">
    <property type="entry name" value="Peptidase_M76_ATP23"/>
</dbReference>
<dbReference type="GO" id="GO:0033615">
    <property type="term" value="P:mitochondrial proton-transporting ATP synthase complex assembly"/>
    <property type="evidence" value="ECO:0007669"/>
    <property type="project" value="TreeGrafter"/>
</dbReference>
<dbReference type="EC" id="3.4.24.-" evidence="8"/>
<evidence type="ECO:0000256" key="1">
    <source>
        <dbReference type="ARBA" id="ARBA00004137"/>
    </source>
</evidence>
<proteinExistence type="inferred from homology"/>
<evidence type="ECO:0000256" key="7">
    <source>
        <dbReference type="ARBA" id="ARBA00023049"/>
    </source>
</evidence>
<dbReference type="OrthoDB" id="285308at2759"/>
<name>A0A6A4HT37_9AGAR</name>
<evidence type="ECO:0000256" key="3">
    <source>
        <dbReference type="ARBA" id="ARBA00014615"/>
    </source>
</evidence>
<comment type="similarity">
    <text evidence="2 8">Belongs to the peptidase M76 family.</text>
</comment>
<evidence type="ECO:0000256" key="2">
    <source>
        <dbReference type="ARBA" id="ARBA00009915"/>
    </source>
</evidence>
<dbReference type="GO" id="GO:0046872">
    <property type="term" value="F:metal ion binding"/>
    <property type="evidence" value="ECO:0007669"/>
    <property type="project" value="UniProtKB-KW"/>
</dbReference>
<protein>
    <recommendedName>
        <fullName evidence="3 8">Mitochondrial inner membrane protease ATP23</fullName>
        <ecNumber evidence="8">3.4.24.-</ecNumber>
    </recommendedName>
</protein>
<evidence type="ECO:0000313" key="10">
    <source>
        <dbReference type="Proteomes" id="UP000799118"/>
    </source>
</evidence>
<dbReference type="GO" id="GO:0004222">
    <property type="term" value="F:metalloendopeptidase activity"/>
    <property type="evidence" value="ECO:0007669"/>
    <property type="project" value="InterPro"/>
</dbReference>
<accession>A0A6A4HT37</accession>
<keyword evidence="8" id="KW-0999">Mitochondrion inner membrane</keyword>